<accession>A0A174D0U7</accession>
<dbReference type="InterPro" id="IPR032774">
    <property type="entry name" value="WG_beta_rep"/>
</dbReference>
<dbReference type="RefSeq" id="WP_055182157.1">
    <property type="nucleotide sequence ID" value="NZ_CABIWY010000014.1"/>
</dbReference>
<feature type="compositionally biased region" description="Basic and acidic residues" evidence="1">
    <location>
        <begin position="48"/>
        <end position="65"/>
    </location>
</feature>
<dbReference type="Proteomes" id="UP000095439">
    <property type="component" value="Unassembled WGS sequence"/>
</dbReference>
<feature type="chain" id="PRO_5036301699" description="WG repeat-containing protein" evidence="2">
    <location>
        <begin position="24"/>
        <end position="458"/>
    </location>
</feature>
<protein>
    <recommendedName>
        <fullName evidence="7">WG repeat-containing protein</fullName>
    </recommendedName>
</protein>
<evidence type="ECO:0008006" key="7">
    <source>
        <dbReference type="Google" id="ProtNLM"/>
    </source>
</evidence>
<dbReference type="Pfam" id="PF14903">
    <property type="entry name" value="WG_beta_rep"/>
    <property type="match status" value="2"/>
</dbReference>
<feature type="region of interest" description="Disordered" evidence="1">
    <location>
        <begin position="21"/>
        <end position="70"/>
    </location>
</feature>
<evidence type="ECO:0000313" key="6">
    <source>
        <dbReference type="Proteomes" id="UP000446719"/>
    </source>
</evidence>
<evidence type="ECO:0000256" key="2">
    <source>
        <dbReference type="SAM" id="SignalP"/>
    </source>
</evidence>
<dbReference type="EMBL" id="CYYY01000014">
    <property type="protein sequence ID" value="CUO18937.1"/>
    <property type="molecule type" value="Genomic_DNA"/>
</dbReference>
<evidence type="ECO:0000256" key="1">
    <source>
        <dbReference type="SAM" id="MobiDB-lite"/>
    </source>
</evidence>
<reference evidence="4 6" key="2">
    <citation type="journal article" date="2019" name="Nat. Med.">
        <title>A library of human gut bacterial isolates paired with longitudinal multiomics data enables mechanistic microbiome research.</title>
        <authorList>
            <person name="Poyet M."/>
            <person name="Groussin M."/>
            <person name="Gibbons S.M."/>
            <person name="Avila-Pacheco J."/>
            <person name="Jiang X."/>
            <person name="Kearney S.M."/>
            <person name="Perrotta A.R."/>
            <person name="Berdy B."/>
            <person name="Zhao S."/>
            <person name="Lieberman T.D."/>
            <person name="Swanson P.K."/>
            <person name="Smith M."/>
            <person name="Roesemann S."/>
            <person name="Alexander J.E."/>
            <person name="Rich S.A."/>
            <person name="Livny J."/>
            <person name="Vlamakis H."/>
            <person name="Clish C."/>
            <person name="Bullock K."/>
            <person name="Deik A."/>
            <person name="Scott J."/>
            <person name="Pierce K.A."/>
            <person name="Xavier R.J."/>
            <person name="Alm E.J."/>
        </authorList>
    </citation>
    <scope>NUCLEOTIDE SEQUENCE [LARGE SCALE GENOMIC DNA]</scope>
    <source>
        <strain evidence="4 6">BIOML-A7</strain>
    </source>
</reference>
<keyword evidence="2" id="KW-0732">Signal</keyword>
<dbReference type="Proteomes" id="UP000446719">
    <property type="component" value="Unassembled WGS sequence"/>
</dbReference>
<feature type="compositionally biased region" description="Basic and acidic residues" evidence="1">
    <location>
        <begin position="28"/>
        <end position="39"/>
    </location>
</feature>
<organism evidence="3 5">
    <name type="scientific">Dorea longicatena</name>
    <dbReference type="NCBI Taxonomy" id="88431"/>
    <lineage>
        <taxon>Bacteria</taxon>
        <taxon>Bacillati</taxon>
        <taxon>Bacillota</taxon>
        <taxon>Clostridia</taxon>
        <taxon>Lachnospirales</taxon>
        <taxon>Lachnospiraceae</taxon>
        <taxon>Dorea</taxon>
    </lineage>
</organism>
<proteinExistence type="predicted"/>
<sequence>MKKKWVMSVIIAVMVSMTGCGGAASNSKGEEKKVDDKHNVSSKNVESTTEKKTKQKTNTEKKEQEDKDESEGFMLEHVSYESHQGKKYILKSTKTGLYGLFDSNGNTILPMEYDEMNFGTINNKTEIAFKTEGKWGVCNENGKEIIPAEYEELKICDEDYLIQQDGKQKILGIDGKIIKELQGKYERTIGSQYLVYSGDYWDINENQISNQNINYEKEKYIIYDWKKYEEGEDCYRLLDKDGNVIYEIHNNVNGKTPIENLEGIKVYNDYYMIQSILNDRYIVLADGVFGVNAPYRDGKYYLYDIIENKKIDTEYNQKIAKLNENEVIAERDGGLDVYDLKGKLVRTLDISGYDSIDIRNDILVAKYGESYRVYDKQGKEITGERYLEYDQVGQYLMVKNLEGKWGIINKNGDIVCDFGVMSDNYNYFGDIISKDEIDGKLYLLVESEDNTLVLWTLS</sequence>
<dbReference type="EMBL" id="WWSB01000005">
    <property type="protein sequence ID" value="MZK17615.1"/>
    <property type="molecule type" value="Genomic_DNA"/>
</dbReference>
<name>A0A174D0U7_9FIRM</name>
<dbReference type="PROSITE" id="PS51257">
    <property type="entry name" value="PROKAR_LIPOPROTEIN"/>
    <property type="match status" value="1"/>
</dbReference>
<reference evidence="3 5" key="1">
    <citation type="submission" date="2015-09" db="EMBL/GenBank/DDBJ databases">
        <authorList>
            <consortium name="Pathogen Informatics"/>
        </authorList>
    </citation>
    <scope>NUCLEOTIDE SEQUENCE [LARGE SCALE GENOMIC DNA]</scope>
    <source>
        <strain evidence="3 5">2789STDY5608866</strain>
    </source>
</reference>
<dbReference type="AlphaFoldDB" id="A0A174D0U7"/>
<gene>
    <name evidence="3" type="ORF">ERS852423_02529</name>
    <name evidence="4" type="ORF">GT565_05705</name>
</gene>
<feature type="signal peptide" evidence="2">
    <location>
        <begin position="1"/>
        <end position="23"/>
    </location>
</feature>
<evidence type="ECO:0000313" key="5">
    <source>
        <dbReference type="Proteomes" id="UP000095439"/>
    </source>
</evidence>
<evidence type="ECO:0000313" key="4">
    <source>
        <dbReference type="EMBL" id="MZK17615.1"/>
    </source>
</evidence>
<evidence type="ECO:0000313" key="3">
    <source>
        <dbReference type="EMBL" id="CUO18937.1"/>
    </source>
</evidence>